<keyword evidence="3" id="KW-1185">Reference proteome</keyword>
<dbReference type="AlphaFoldDB" id="A0A8K0R5Z8"/>
<feature type="non-terminal residue" evidence="2">
    <location>
        <position position="344"/>
    </location>
</feature>
<dbReference type="OrthoDB" id="3740698at2759"/>
<feature type="signal peptide" evidence="1">
    <location>
        <begin position="1"/>
        <end position="23"/>
    </location>
</feature>
<organism evidence="2 3">
    <name type="scientific">Paraphoma chrysanthemicola</name>
    <dbReference type="NCBI Taxonomy" id="798071"/>
    <lineage>
        <taxon>Eukaryota</taxon>
        <taxon>Fungi</taxon>
        <taxon>Dikarya</taxon>
        <taxon>Ascomycota</taxon>
        <taxon>Pezizomycotina</taxon>
        <taxon>Dothideomycetes</taxon>
        <taxon>Pleosporomycetidae</taxon>
        <taxon>Pleosporales</taxon>
        <taxon>Pleosporineae</taxon>
        <taxon>Phaeosphaeriaceae</taxon>
        <taxon>Paraphoma</taxon>
    </lineage>
</organism>
<gene>
    <name evidence="2" type="ORF">FB567DRAFT_580118</name>
</gene>
<proteinExistence type="predicted"/>
<reference evidence="2" key="1">
    <citation type="journal article" date="2021" name="Nat. Commun.">
        <title>Genetic determinants of endophytism in the Arabidopsis root mycobiome.</title>
        <authorList>
            <person name="Mesny F."/>
            <person name="Miyauchi S."/>
            <person name="Thiergart T."/>
            <person name="Pickel B."/>
            <person name="Atanasova L."/>
            <person name="Karlsson M."/>
            <person name="Huettel B."/>
            <person name="Barry K.W."/>
            <person name="Haridas S."/>
            <person name="Chen C."/>
            <person name="Bauer D."/>
            <person name="Andreopoulos W."/>
            <person name="Pangilinan J."/>
            <person name="LaButti K."/>
            <person name="Riley R."/>
            <person name="Lipzen A."/>
            <person name="Clum A."/>
            <person name="Drula E."/>
            <person name="Henrissat B."/>
            <person name="Kohler A."/>
            <person name="Grigoriev I.V."/>
            <person name="Martin F.M."/>
            <person name="Hacquard S."/>
        </authorList>
    </citation>
    <scope>NUCLEOTIDE SEQUENCE</scope>
    <source>
        <strain evidence="2">MPI-SDFR-AT-0120</strain>
    </source>
</reference>
<protein>
    <submittedName>
        <fullName evidence="2">Uncharacterized protein</fullName>
    </submittedName>
</protein>
<dbReference type="Proteomes" id="UP000813461">
    <property type="component" value="Unassembled WGS sequence"/>
</dbReference>
<sequence length="344" mass="37787">MSRPSLKSFVIAALLQLIPKVAAAPEITCDPNPRTFYMTNKQYGDPNLDLEGKLFPRMAKLLCDERFCPPQGRPSCSYSVQPYLRNIITYTWNRPNSLDTACHISNFEAIVEKCFNANPPSLGGTYRVNERESYSISIAGFEGVGTMIGDVVGSHPADEPVNQLPADEPATFYVADYRQPPNAEGQTGVSVYGIHHGDCDWLVKGNGPNANPEDLSTNIKLKDFAADINDVALGPGQQLPAFYYYHDELPKFNGFTLKGRRKGVCGLDTVFEFKKVQDGKFSFTDKGPGGPITGYCNVITSDSEKHKQMCAGKDGDNLGHTINIEEVLACYVPGIPNYCTNYGK</sequence>
<comment type="caution">
    <text evidence="2">The sequence shown here is derived from an EMBL/GenBank/DDBJ whole genome shotgun (WGS) entry which is preliminary data.</text>
</comment>
<name>A0A8K0R5Z8_9PLEO</name>
<accession>A0A8K0R5Z8</accession>
<feature type="chain" id="PRO_5035469986" evidence="1">
    <location>
        <begin position="24"/>
        <end position="344"/>
    </location>
</feature>
<keyword evidence="1" id="KW-0732">Signal</keyword>
<evidence type="ECO:0000256" key="1">
    <source>
        <dbReference type="SAM" id="SignalP"/>
    </source>
</evidence>
<evidence type="ECO:0000313" key="3">
    <source>
        <dbReference type="Proteomes" id="UP000813461"/>
    </source>
</evidence>
<dbReference type="EMBL" id="JAGMVJ010000010">
    <property type="protein sequence ID" value="KAH7086977.1"/>
    <property type="molecule type" value="Genomic_DNA"/>
</dbReference>
<evidence type="ECO:0000313" key="2">
    <source>
        <dbReference type="EMBL" id="KAH7086977.1"/>
    </source>
</evidence>